<dbReference type="Pfam" id="PF02502">
    <property type="entry name" value="LacAB_rpiB"/>
    <property type="match status" value="1"/>
</dbReference>
<sequence length="149" mass="16365">MKVYIGADHRGYELKEKVARWLLAWGHEFMDMGADHFDPDDDYTVISEKVASLVADNKGSLGILLCGSGVGVDAVANKIDGVRASVGKSKDQVSAGRNDDDMNVLVLAADYTNENEAKEILKAFLETKFSGKARFIKRLNDIKKIEANN</sequence>
<dbReference type="Gene3D" id="3.40.1400.10">
    <property type="entry name" value="Sugar-phosphate isomerase, RpiB/LacA/LacB"/>
    <property type="match status" value="1"/>
</dbReference>
<accession>A0A1F7WXZ3</accession>
<comment type="similarity">
    <text evidence="1">Belongs to the LacAB/RpiB family.</text>
</comment>
<proteinExistence type="inferred from homology"/>
<dbReference type="GO" id="GO:0004751">
    <property type="term" value="F:ribose-5-phosphate isomerase activity"/>
    <property type="evidence" value="ECO:0007669"/>
    <property type="project" value="TreeGrafter"/>
</dbReference>
<evidence type="ECO:0000256" key="1">
    <source>
        <dbReference type="ARBA" id="ARBA00008754"/>
    </source>
</evidence>
<dbReference type="NCBIfam" id="NF004051">
    <property type="entry name" value="PRK05571.1"/>
    <property type="match status" value="1"/>
</dbReference>
<evidence type="ECO:0000313" key="3">
    <source>
        <dbReference type="Proteomes" id="UP000177737"/>
    </source>
</evidence>
<dbReference type="AlphaFoldDB" id="A0A1F7WXZ3"/>
<dbReference type="PIRSF" id="PIRSF005384">
    <property type="entry name" value="RpiB_LacA_B"/>
    <property type="match status" value="1"/>
</dbReference>
<dbReference type="GO" id="GO:0019316">
    <property type="term" value="P:D-allose catabolic process"/>
    <property type="evidence" value="ECO:0007669"/>
    <property type="project" value="TreeGrafter"/>
</dbReference>
<dbReference type="EMBL" id="MGFN01000012">
    <property type="protein sequence ID" value="OGM07299.1"/>
    <property type="molecule type" value="Genomic_DNA"/>
</dbReference>
<evidence type="ECO:0008006" key="4">
    <source>
        <dbReference type="Google" id="ProtNLM"/>
    </source>
</evidence>
<reference evidence="2 3" key="1">
    <citation type="journal article" date="2016" name="Nat. Commun.">
        <title>Thousands of microbial genomes shed light on interconnected biogeochemical processes in an aquifer system.</title>
        <authorList>
            <person name="Anantharaman K."/>
            <person name="Brown C.T."/>
            <person name="Hug L.A."/>
            <person name="Sharon I."/>
            <person name="Castelle C.J."/>
            <person name="Probst A.J."/>
            <person name="Thomas B.C."/>
            <person name="Singh A."/>
            <person name="Wilkins M.J."/>
            <person name="Karaoz U."/>
            <person name="Brodie E.L."/>
            <person name="Williams K.H."/>
            <person name="Hubbard S.S."/>
            <person name="Banfield J.F."/>
        </authorList>
    </citation>
    <scope>NUCLEOTIDE SEQUENCE [LARGE SCALE GENOMIC DNA]</scope>
</reference>
<organism evidence="2 3">
    <name type="scientific">Candidatus Woesebacteria bacterium GWC1_42_13</name>
    <dbReference type="NCBI Taxonomy" id="1802475"/>
    <lineage>
        <taxon>Bacteria</taxon>
        <taxon>Candidatus Woeseibacteriota</taxon>
    </lineage>
</organism>
<dbReference type="NCBIfam" id="TIGR00689">
    <property type="entry name" value="rpiB_lacA_lacB"/>
    <property type="match status" value="1"/>
</dbReference>
<dbReference type="PANTHER" id="PTHR30345:SF0">
    <property type="entry name" value="DNA DAMAGE-REPAIR_TOLERATION PROTEIN DRT102"/>
    <property type="match status" value="1"/>
</dbReference>
<gene>
    <name evidence="2" type="ORF">A2129_02635</name>
</gene>
<dbReference type="Proteomes" id="UP000177737">
    <property type="component" value="Unassembled WGS sequence"/>
</dbReference>
<dbReference type="InterPro" id="IPR003500">
    <property type="entry name" value="RpiB_LacA_LacB"/>
</dbReference>
<dbReference type="SUPFAM" id="SSF89623">
    <property type="entry name" value="Ribose/Galactose isomerase RpiB/AlsB"/>
    <property type="match status" value="1"/>
</dbReference>
<name>A0A1F7WXZ3_9BACT</name>
<dbReference type="PANTHER" id="PTHR30345">
    <property type="entry name" value="RIBOSE-5-PHOSPHATE ISOMERASE B"/>
    <property type="match status" value="1"/>
</dbReference>
<dbReference type="GO" id="GO:0009052">
    <property type="term" value="P:pentose-phosphate shunt, non-oxidative branch"/>
    <property type="evidence" value="ECO:0007669"/>
    <property type="project" value="TreeGrafter"/>
</dbReference>
<evidence type="ECO:0000313" key="2">
    <source>
        <dbReference type="EMBL" id="OGM07299.1"/>
    </source>
</evidence>
<comment type="caution">
    <text evidence="2">The sequence shown here is derived from an EMBL/GenBank/DDBJ whole genome shotgun (WGS) entry which is preliminary data.</text>
</comment>
<dbReference type="InterPro" id="IPR036569">
    <property type="entry name" value="RpiB_LacA_LacB_sf"/>
</dbReference>
<protein>
    <recommendedName>
        <fullName evidence="4">Ribose-5-phosphate isomerase</fullName>
    </recommendedName>
</protein>